<dbReference type="EMBL" id="CM034408">
    <property type="protein sequence ID" value="KAJ0172367.1"/>
    <property type="molecule type" value="Genomic_DNA"/>
</dbReference>
<gene>
    <name evidence="1" type="ORF">K1T71_012340</name>
</gene>
<protein>
    <submittedName>
        <fullName evidence="1">Uncharacterized protein</fullName>
    </submittedName>
</protein>
<comment type="caution">
    <text evidence="1">The sequence shown here is derived from an EMBL/GenBank/DDBJ whole genome shotgun (WGS) entry which is preliminary data.</text>
</comment>
<sequence length="181" mass="20182">MESTRGVTVGIINSNVTGINNQTCKTTRSCVLRIASYTRDFNMDIDCLVVPKITSLVPSTNIKAQDIPLPSDICLADPSFYVPSSIDILVGADVFWSVIGTSRINLGRHNPALFETKFGWLLSGVLYQPIKHRHVCMFTQDLDTNSSLTRFWELDTILPKHNYTSEEDNKKSANGHFLSSN</sequence>
<evidence type="ECO:0000313" key="1">
    <source>
        <dbReference type="EMBL" id="KAJ0172367.1"/>
    </source>
</evidence>
<organism evidence="1 2">
    <name type="scientific">Dendrolimus kikuchii</name>
    <dbReference type="NCBI Taxonomy" id="765133"/>
    <lineage>
        <taxon>Eukaryota</taxon>
        <taxon>Metazoa</taxon>
        <taxon>Ecdysozoa</taxon>
        <taxon>Arthropoda</taxon>
        <taxon>Hexapoda</taxon>
        <taxon>Insecta</taxon>
        <taxon>Pterygota</taxon>
        <taxon>Neoptera</taxon>
        <taxon>Endopterygota</taxon>
        <taxon>Lepidoptera</taxon>
        <taxon>Glossata</taxon>
        <taxon>Ditrysia</taxon>
        <taxon>Bombycoidea</taxon>
        <taxon>Lasiocampidae</taxon>
        <taxon>Dendrolimus</taxon>
    </lineage>
</organism>
<proteinExistence type="predicted"/>
<reference evidence="1 2" key="1">
    <citation type="journal article" date="2021" name="Front. Genet.">
        <title>Chromosome-Level Genome Assembly Reveals Significant Gene Expansion in the Toll and IMD Signaling Pathways of Dendrolimus kikuchii.</title>
        <authorList>
            <person name="Zhou J."/>
            <person name="Wu P."/>
            <person name="Xiong Z."/>
            <person name="Liu N."/>
            <person name="Zhao N."/>
            <person name="Ji M."/>
            <person name="Qiu Y."/>
            <person name="Yang B."/>
        </authorList>
    </citation>
    <scope>NUCLEOTIDE SEQUENCE [LARGE SCALE GENOMIC DNA]</scope>
    <source>
        <strain evidence="1">Ann1</strain>
    </source>
</reference>
<name>A0ACC1CLB9_9NEOP</name>
<accession>A0ACC1CLB9</accession>
<dbReference type="Proteomes" id="UP000824533">
    <property type="component" value="Linkage Group LG22"/>
</dbReference>
<evidence type="ECO:0000313" key="2">
    <source>
        <dbReference type="Proteomes" id="UP000824533"/>
    </source>
</evidence>
<keyword evidence="2" id="KW-1185">Reference proteome</keyword>